<name>A0ABP6JM52_9ACTN</name>
<keyword evidence="5" id="KW-1185">Reference proteome</keyword>
<gene>
    <name evidence="4" type="ORF">GCM10010446_22810</name>
</gene>
<feature type="region of interest" description="Disordered" evidence="2">
    <location>
        <begin position="1"/>
        <end position="24"/>
    </location>
</feature>
<dbReference type="SUPFAM" id="SSF55785">
    <property type="entry name" value="PYP-like sensor domain (PAS domain)"/>
    <property type="match status" value="1"/>
</dbReference>
<evidence type="ECO:0000259" key="3">
    <source>
        <dbReference type="PROSITE" id="PS51746"/>
    </source>
</evidence>
<dbReference type="Gene3D" id="3.30.450.20">
    <property type="entry name" value="PAS domain"/>
    <property type="match status" value="1"/>
</dbReference>
<protein>
    <recommendedName>
        <fullName evidence="3">PPM-type phosphatase domain-containing protein</fullName>
    </recommendedName>
</protein>
<dbReference type="PANTHER" id="PTHR43156">
    <property type="entry name" value="STAGE II SPORULATION PROTEIN E-RELATED"/>
    <property type="match status" value="1"/>
</dbReference>
<dbReference type="InterPro" id="IPR001932">
    <property type="entry name" value="PPM-type_phosphatase-like_dom"/>
</dbReference>
<evidence type="ECO:0000256" key="1">
    <source>
        <dbReference type="ARBA" id="ARBA00022801"/>
    </source>
</evidence>
<dbReference type="InterPro" id="IPR052016">
    <property type="entry name" value="Bact_Sigma-Reg"/>
</dbReference>
<feature type="region of interest" description="Disordered" evidence="2">
    <location>
        <begin position="53"/>
        <end position="100"/>
    </location>
</feature>
<accession>A0ABP6JM52</accession>
<dbReference type="Proteomes" id="UP001500403">
    <property type="component" value="Unassembled WGS sequence"/>
</dbReference>
<keyword evidence="1" id="KW-0378">Hydrolase</keyword>
<evidence type="ECO:0000256" key="2">
    <source>
        <dbReference type="SAM" id="MobiDB-lite"/>
    </source>
</evidence>
<organism evidence="4 5">
    <name type="scientific">Streptomyces enissocaesilis</name>
    <dbReference type="NCBI Taxonomy" id="332589"/>
    <lineage>
        <taxon>Bacteria</taxon>
        <taxon>Bacillati</taxon>
        <taxon>Actinomycetota</taxon>
        <taxon>Actinomycetes</taxon>
        <taxon>Kitasatosporales</taxon>
        <taxon>Streptomycetaceae</taxon>
        <taxon>Streptomyces</taxon>
        <taxon>Streptomyces rochei group</taxon>
    </lineage>
</organism>
<dbReference type="EMBL" id="BAAAUD010000021">
    <property type="protein sequence ID" value="GAA2937037.1"/>
    <property type="molecule type" value="Genomic_DNA"/>
</dbReference>
<sequence>MRQGGDGLVSFPLPDLSGLPGLPDVPDDVGSLKALIDREIAALRADVRRRMETSPALASSPAHASSLGGRSLETFISGGPEPGEAPGGDDGDGRPCDMPGGDPWAGLYAGLSAIPVSAALLAPVQDETGEITDFVIRAGNHVRSAEWLEAPAGQVGKRFLEARPGAAASGLLAALIAVFTSGRALRGLTVDYTEERHGRLHRAPLLYYAAACDGQMLITWVPARSRTEILTLDAQHIASMGWGHWDLLSGAVDWSEGLHRIFRTDPQMPWSLTELCDAVLPGEVPVLAELITSVLAGEEPSWTRIRFRVFGEVRTLDLLGRPVAGTDGRPWGVHLVARDLTPQMRSRRRLAETRHETERLRQQAAAEQRVASVMREALLPKHTAELAELGLTVAAAYLPAEADAAVGGDWYKCRRLPDGRVLVAIGDAVGHGLDAVARMAQQRHALAGLAQTGASAGEMTTWLNELVCSDPSAMTATMITGHIDHDHVLRWACAGHPPPLLRRGNEVAPLPSEHLGPLLGLMPGYAYETAPVPLHRGDLLLLYTDGVVERRGEDITEGITSLSRHLSGNPGLSPGETVERVIADYRRTVHDDDACLLAIQVD</sequence>
<dbReference type="Pfam" id="PF07228">
    <property type="entry name" value="SpoIIE"/>
    <property type="match status" value="1"/>
</dbReference>
<dbReference type="SMART" id="SM00331">
    <property type="entry name" value="PP2C_SIG"/>
    <property type="match status" value="1"/>
</dbReference>
<comment type="caution">
    <text evidence="4">The sequence shown here is derived from an EMBL/GenBank/DDBJ whole genome shotgun (WGS) entry which is preliminary data.</text>
</comment>
<dbReference type="Gene3D" id="3.60.40.10">
    <property type="entry name" value="PPM-type phosphatase domain"/>
    <property type="match status" value="1"/>
</dbReference>
<feature type="domain" description="PPM-type phosphatase" evidence="3">
    <location>
        <begin position="392"/>
        <end position="601"/>
    </location>
</feature>
<dbReference type="PROSITE" id="PS51746">
    <property type="entry name" value="PPM_2"/>
    <property type="match status" value="1"/>
</dbReference>
<dbReference type="InterPro" id="IPR035965">
    <property type="entry name" value="PAS-like_dom_sf"/>
</dbReference>
<dbReference type="InterPro" id="IPR036457">
    <property type="entry name" value="PPM-type-like_dom_sf"/>
</dbReference>
<dbReference type="SUPFAM" id="SSF81606">
    <property type="entry name" value="PP2C-like"/>
    <property type="match status" value="1"/>
</dbReference>
<dbReference type="PANTHER" id="PTHR43156:SF2">
    <property type="entry name" value="STAGE II SPORULATION PROTEIN E"/>
    <property type="match status" value="1"/>
</dbReference>
<evidence type="ECO:0000313" key="5">
    <source>
        <dbReference type="Proteomes" id="UP001500403"/>
    </source>
</evidence>
<reference evidence="5" key="1">
    <citation type="journal article" date="2019" name="Int. J. Syst. Evol. Microbiol.">
        <title>The Global Catalogue of Microorganisms (GCM) 10K type strain sequencing project: providing services to taxonomists for standard genome sequencing and annotation.</title>
        <authorList>
            <consortium name="The Broad Institute Genomics Platform"/>
            <consortium name="The Broad Institute Genome Sequencing Center for Infectious Disease"/>
            <person name="Wu L."/>
            <person name="Ma J."/>
        </authorList>
    </citation>
    <scope>NUCLEOTIDE SEQUENCE [LARGE SCALE GENOMIC DNA]</scope>
    <source>
        <strain evidence="5">JCM 9088</strain>
    </source>
</reference>
<feature type="compositionally biased region" description="Low complexity" evidence="2">
    <location>
        <begin position="12"/>
        <end position="24"/>
    </location>
</feature>
<proteinExistence type="predicted"/>
<evidence type="ECO:0000313" key="4">
    <source>
        <dbReference type="EMBL" id="GAA2937037.1"/>
    </source>
</evidence>
<feature type="compositionally biased region" description="Low complexity" evidence="2">
    <location>
        <begin position="54"/>
        <end position="67"/>
    </location>
</feature>